<keyword evidence="1" id="KW-0472">Membrane</keyword>
<organism evidence="2 3">
    <name type="scientific">Serendipita indica (strain DSM 11827)</name>
    <name type="common">Root endophyte fungus</name>
    <name type="synonym">Piriformospora indica</name>
    <dbReference type="NCBI Taxonomy" id="1109443"/>
    <lineage>
        <taxon>Eukaryota</taxon>
        <taxon>Fungi</taxon>
        <taxon>Dikarya</taxon>
        <taxon>Basidiomycota</taxon>
        <taxon>Agaricomycotina</taxon>
        <taxon>Agaricomycetes</taxon>
        <taxon>Sebacinales</taxon>
        <taxon>Serendipitaceae</taxon>
        <taxon>Serendipita</taxon>
    </lineage>
</organism>
<gene>
    <name evidence="2" type="ORF">PIIN_00927</name>
</gene>
<accession>G4T713</accession>
<keyword evidence="1" id="KW-1133">Transmembrane helix</keyword>
<name>G4T713_SERID</name>
<feature type="transmembrane region" description="Helical" evidence="1">
    <location>
        <begin position="67"/>
        <end position="92"/>
    </location>
</feature>
<feature type="transmembrane region" description="Helical" evidence="1">
    <location>
        <begin position="28"/>
        <end position="47"/>
    </location>
</feature>
<sequence>MTSNRDQLTQPARVLNLVKIHVLGWSSMYNKATVMSAIMVPLSWSLFAHVQEKIQQIQEAGLPTNSITLLALSIMSYLTIICNSYAAIMAFINAERMSQIPLKISQTAADKPDVGAIRGDVVTIIMYHVKVQFWSLLRAYWFFYFITGYLSIWIELNLYVWVITGSFPLQLFASTSTGVALLPIGLFWLG</sequence>
<dbReference type="InParanoid" id="G4T713"/>
<dbReference type="HOGENOM" id="CLU_1428495_0_0_1"/>
<reference evidence="2 3" key="1">
    <citation type="journal article" date="2011" name="PLoS Pathog.">
        <title>Endophytic Life Strategies Decoded by Genome and Transcriptome Analyses of the Mutualistic Root Symbiont Piriformospora indica.</title>
        <authorList>
            <person name="Zuccaro A."/>
            <person name="Lahrmann U."/>
            <person name="Guldener U."/>
            <person name="Langen G."/>
            <person name="Pfiffi S."/>
            <person name="Biedenkopf D."/>
            <person name="Wong P."/>
            <person name="Samans B."/>
            <person name="Grimm C."/>
            <person name="Basiewicz M."/>
            <person name="Murat C."/>
            <person name="Martin F."/>
            <person name="Kogel K.H."/>
        </authorList>
    </citation>
    <scope>NUCLEOTIDE SEQUENCE [LARGE SCALE GENOMIC DNA]</scope>
    <source>
        <strain evidence="2 3">DSM 11827</strain>
    </source>
</reference>
<feature type="transmembrane region" description="Helical" evidence="1">
    <location>
        <begin position="140"/>
        <end position="163"/>
    </location>
</feature>
<dbReference type="Proteomes" id="UP000007148">
    <property type="component" value="Unassembled WGS sequence"/>
</dbReference>
<comment type="caution">
    <text evidence="2">The sequence shown here is derived from an EMBL/GenBank/DDBJ whole genome shotgun (WGS) entry which is preliminary data.</text>
</comment>
<feature type="transmembrane region" description="Helical" evidence="1">
    <location>
        <begin position="169"/>
        <end position="189"/>
    </location>
</feature>
<protein>
    <submittedName>
        <fullName evidence="2">Uncharacterized protein</fullName>
    </submittedName>
</protein>
<dbReference type="EMBL" id="CAFZ01000009">
    <property type="protein sequence ID" value="CCA67093.1"/>
    <property type="molecule type" value="Genomic_DNA"/>
</dbReference>
<dbReference type="AlphaFoldDB" id="G4T713"/>
<evidence type="ECO:0000256" key="1">
    <source>
        <dbReference type="SAM" id="Phobius"/>
    </source>
</evidence>
<evidence type="ECO:0000313" key="3">
    <source>
        <dbReference type="Proteomes" id="UP000007148"/>
    </source>
</evidence>
<evidence type="ECO:0000313" key="2">
    <source>
        <dbReference type="EMBL" id="CCA67093.1"/>
    </source>
</evidence>
<keyword evidence="3" id="KW-1185">Reference proteome</keyword>
<keyword evidence="1" id="KW-0812">Transmembrane</keyword>
<proteinExistence type="predicted"/>